<feature type="region of interest" description="Disordered" evidence="1">
    <location>
        <begin position="1"/>
        <end position="22"/>
    </location>
</feature>
<keyword evidence="3" id="KW-1185">Reference proteome</keyword>
<name>A0AAE3VWT7_9ACTN</name>
<protein>
    <submittedName>
        <fullName evidence="2">Uncharacterized protein</fullName>
    </submittedName>
</protein>
<accession>A0AAE3VWT7</accession>
<dbReference type="RefSeq" id="WP_307236369.1">
    <property type="nucleotide sequence ID" value="NZ_JAUSUZ010000001.1"/>
</dbReference>
<dbReference type="Proteomes" id="UP001240236">
    <property type="component" value="Unassembled WGS sequence"/>
</dbReference>
<proteinExistence type="predicted"/>
<feature type="compositionally biased region" description="Polar residues" evidence="1">
    <location>
        <begin position="224"/>
        <end position="240"/>
    </location>
</feature>
<comment type="caution">
    <text evidence="2">The sequence shown here is derived from an EMBL/GenBank/DDBJ whole genome shotgun (WGS) entry which is preliminary data.</text>
</comment>
<feature type="compositionally biased region" description="Basic and acidic residues" evidence="1">
    <location>
        <begin position="8"/>
        <end position="21"/>
    </location>
</feature>
<dbReference type="EMBL" id="JAUSUZ010000001">
    <property type="protein sequence ID" value="MDQ0364732.1"/>
    <property type="molecule type" value="Genomic_DNA"/>
</dbReference>
<feature type="region of interest" description="Disordered" evidence="1">
    <location>
        <begin position="195"/>
        <end position="240"/>
    </location>
</feature>
<organism evidence="2 3">
    <name type="scientific">Catenuloplanes indicus</name>
    <dbReference type="NCBI Taxonomy" id="137267"/>
    <lineage>
        <taxon>Bacteria</taxon>
        <taxon>Bacillati</taxon>
        <taxon>Actinomycetota</taxon>
        <taxon>Actinomycetes</taxon>
        <taxon>Micromonosporales</taxon>
        <taxon>Micromonosporaceae</taxon>
        <taxon>Catenuloplanes</taxon>
    </lineage>
</organism>
<dbReference type="AlphaFoldDB" id="A0AAE3VWT7"/>
<evidence type="ECO:0000313" key="2">
    <source>
        <dbReference type="EMBL" id="MDQ0364732.1"/>
    </source>
</evidence>
<gene>
    <name evidence="2" type="ORF">J2S42_001401</name>
</gene>
<evidence type="ECO:0000313" key="3">
    <source>
        <dbReference type="Proteomes" id="UP001240236"/>
    </source>
</evidence>
<sequence length="240" mass="25254">MTSPELPTHVERPPANRREELTNSEQKAFSEWMLERKHAAAWSRLEKAGTLTSLFGTLTSTIGSLPNLPGKVGPAVSAAGSGLSAFTDIPTVARGAQQWLSGKRKPTAHEIITAANFFVQVAKFGMDVKLATIVSAETKETAASTLEWIKNGAQIGSVLLAFGQAGTAPTEAKAYGANPALGDVLDAARQNSIARHQNVSGSGPSLDGNEQVFQMSDMTPPGTRYSQSPNLNTNGSAPSH</sequence>
<evidence type="ECO:0000256" key="1">
    <source>
        <dbReference type="SAM" id="MobiDB-lite"/>
    </source>
</evidence>
<reference evidence="2 3" key="1">
    <citation type="submission" date="2023-07" db="EMBL/GenBank/DDBJ databases">
        <title>Sequencing the genomes of 1000 actinobacteria strains.</title>
        <authorList>
            <person name="Klenk H.-P."/>
        </authorList>
    </citation>
    <scope>NUCLEOTIDE SEQUENCE [LARGE SCALE GENOMIC DNA]</scope>
    <source>
        <strain evidence="2 3">DSM 44709</strain>
    </source>
</reference>